<keyword evidence="1" id="KW-0472">Membrane</keyword>
<accession>A0A078FAK5</accession>
<dbReference type="Proteomes" id="UP000028999">
    <property type="component" value="Unassembled WGS sequence"/>
</dbReference>
<reference evidence="2 3" key="1">
    <citation type="journal article" date="2014" name="Science">
        <title>Plant genetics. Early allopolyploid evolution in the post-Neolithic Brassica napus oilseed genome.</title>
        <authorList>
            <person name="Chalhoub B."/>
            <person name="Denoeud F."/>
            <person name="Liu S."/>
            <person name="Parkin I.A."/>
            <person name="Tang H."/>
            <person name="Wang X."/>
            <person name="Chiquet J."/>
            <person name="Belcram H."/>
            <person name="Tong C."/>
            <person name="Samans B."/>
            <person name="Correa M."/>
            <person name="Da Silva C."/>
            <person name="Just J."/>
            <person name="Falentin C."/>
            <person name="Koh C.S."/>
            <person name="Le Clainche I."/>
            <person name="Bernard M."/>
            <person name="Bento P."/>
            <person name="Noel B."/>
            <person name="Labadie K."/>
            <person name="Alberti A."/>
            <person name="Charles M."/>
            <person name="Arnaud D."/>
            <person name="Guo H."/>
            <person name="Daviaud C."/>
            <person name="Alamery S."/>
            <person name="Jabbari K."/>
            <person name="Zhao M."/>
            <person name="Edger P.P."/>
            <person name="Chelaifa H."/>
            <person name="Tack D."/>
            <person name="Lassalle G."/>
            <person name="Mestiri I."/>
            <person name="Schnel N."/>
            <person name="Le Paslier M.C."/>
            <person name="Fan G."/>
            <person name="Renault V."/>
            <person name="Bayer P.E."/>
            <person name="Golicz A.A."/>
            <person name="Manoli S."/>
            <person name="Lee T.H."/>
            <person name="Thi V.H."/>
            <person name="Chalabi S."/>
            <person name="Hu Q."/>
            <person name="Fan C."/>
            <person name="Tollenaere R."/>
            <person name="Lu Y."/>
            <person name="Battail C."/>
            <person name="Shen J."/>
            <person name="Sidebottom C.H."/>
            <person name="Wang X."/>
            <person name="Canaguier A."/>
            <person name="Chauveau A."/>
            <person name="Berard A."/>
            <person name="Deniot G."/>
            <person name="Guan M."/>
            <person name="Liu Z."/>
            <person name="Sun F."/>
            <person name="Lim Y.P."/>
            <person name="Lyons E."/>
            <person name="Town C.D."/>
            <person name="Bancroft I."/>
            <person name="Wang X."/>
            <person name="Meng J."/>
            <person name="Ma J."/>
            <person name="Pires J.C."/>
            <person name="King G.J."/>
            <person name="Brunel D."/>
            <person name="Delourme R."/>
            <person name="Renard M."/>
            <person name="Aury J.M."/>
            <person name="Adams K.L."/>
            <person name="Batley J."/>
            <person name="Snowdon R.J."/>
            <person name="Tost J."/>
            <person name="Edwards D."/>
            <person name="Zhou Y."/>
            <person name="Hua W."/>
            <person name="Sharpe A.G."/>
            <person name="Paterson A.H."/>
            <person name="Guan C."/>
            <person name="Wincker P."/>
        </authorList>
    </citation>
    <scope>NUCLEOTIDE SEQUENCE [LARGE SCALE GENOMIC DNA]</scope>
    <source>
        <strain evidence="3">cv. Darmor-bzh</strain>
    </source>
</reference>
<dbReference type="PaxDb" id="3708-A0A078FAK5"/>
<dbReference type="EMBL" id="LK032000">
    <property type="protein sequence ID" value="CDY10027.1"/>
    <property type="molecule type" value="Genomic_DNA"/>
</dbReference>
<gene>
    <name evidence="2" type="primary">BnaC08g44240D</name>
    <name evidence="2" type="ORF">GSBRNA2T00031812001</name>
</gene>
<protein>
    <submittedName>
        <fullName evidence="2">BnaC08g44240D protein</fullName>
    </submittedName>
</protein>
<keyword evidence="1" id="KW-1133">Transmembrane helix</keyword>
<dbReference type="Gramene" id="CDY10027">
    <property type="protein sequence ID" value="CDY10027"/>
    <property type="gene ID" value="GSBRNA2T00031812001"/>
</dbReference>
<keyword evidence="3" id="KW-1185">Reference proteome</keyword>
<feature type="transmembrane region" description="Helical" evidence="1">
    <location>
        <begin position="59"/>
        <end position="78"/>
    </location>
</feature>
<organism evidence="2 3">
    <name type="scientific">Brassica napus</name>
    <name type="common">Rape</name>
    <dbReference type="NCBI Taxonomy" id="3708"/>
    <lineage>
        <taxon>Eukaryota</taxon>
        <taxon>Viridiplantae</taxon>
        <taxon>Streptophyta</taxon>
        <taxon>Embryophyta</taxon>
        <taxon>Tracheophyta</taxon>
        <taxon>Spermatophyta</taxon>
        <taxon>Magnoliopsida</taxon>
        <taxon>eudicotyledons</taxon>
        <taxon>Gunneridae</taxon>
        <taxon>Pentapetalae</taxon>
        <taxon>rosids</taxon>
        <taxon>malvids</taxon>
        <taxon>Brassicales</taxon>
        <taxon>Brassicaceae</taxon>
        <taxon>Brassiceae</taxon>
        <taxon>Brassica</taxon>
    </lineage>
</organism>
<evidence type="ECO:0000256" key="1">
    <source>
        <dbReference type="SAM" id="Phobius"/>
    </source>
</evidence>
<name>A0A078FAK5_BRANA</name>
<evidence type="ECO:0000313" key="2">
    <source>
        <dbReference type="EMBL" id="CDY10027.1"/>
    </source>
</evidence>
<dbReference type="AlphaFoldDB" id="A0A078FAK5"/>
<keyword evidence="1" id="KW-0812">Transmembrane</keyword>
<evidence type="ECO:0000313" key="3">
    <source>
        <dbReference type="Proteomes" id="UP000028999"/>
    </source>
</evidence>
<proteinExistence type="predicted"/>
<sequence>MEVNLVPLTPAFLQEVDAPLAPPTLVLVPGKRKLSQFRLRRPLASEGRSSYSSTLPTYVFLRGILSFFACVVSSMVFWERSRRGRWKLSGGLGVCDVQRFIRGFVAKD</sequence>